<sequence>ALDYRPPNEFEELVVIQQNNEVPRQTLLTLPVQS</sequence>
<protein>
    <submittedName>
        <fullName evidence="1">Uncharacterized protein</fullName>
    </submittedName>
</protein>
<dbReference type="AlphaFoldDB" id="X1FQS7"/>
<reference evidence="1" key="1">
    <citation type="journal article" date="2014" name="Front. Microbiol.">
        <title>High frequency of phylogenetically diverse reductive dehalogenase-homologous genes in deep subseafloor sedimentary metagenomes.</title>
        <authorList>
            <person name="Kawai M."/>
            <person name="Futagami T."/>
            <person name="Toyoda A."/>
            <person name="Takaki Y."/>
            <person name="Nishi S."/>
            <person name="Hori S."/>
            <person name="Arai W."/>
            <person name="Tsubouchi T."/>
            <person name="Morono Y."/>
            <person name="Uchiyama I."/>
            <person name="Ito T."/>
            <person name="Fujiyama A."/>
            <person name="Inagaki F."/>
            <person name="Takami H."/>
        </authorList>
    </citation>
    <scope>NUCLEOTIDE SEQUENCE</scope>
    <source>
        <strain evidence="1">Expedition CK06-06</strain>
    </source>
</reference>
<name>X1FQS7_9ZZZZ</name>
<comment type="caution">
    <text evidence="1">The sequence shown here is derived from an EMBL/GenBank/DDBJ whole genome shotgun (WGS) entry which is preliminary data.</text>
</comment>
<accession>X1FQS7</accession>
<feature type="non-terminal residue" evidence="1">
    <location>
        <position position="1"/>
    </location>
</feature>
<dbReference type="EMBL" id="BARU01021581">
    <property type="protein sequence ID" value="GAH48001.1"/>
    <property type="molecule type" value="Genomic_DNA"/>
</dbReference>
<organism evidence="1">
    <name type="scientific">marine sediment metagenome</name>
    <dbReference type="NCBI Taxonomy" id="412755"/>
    <lineage>
        <taxon>unclassified sequences</taxon>
        <taxon>metagenomes</taxon>
        <taxon>ecological metagenomes</taxon>
    </lineage>
</organism>
<evidence type="ECO:0000313" key="1">
    <source>
        <dbReference type="EMBL" id="GAH48001.1"/>
    </source>
</evidence>
<gene>
    <name evidence="1" type="ORF">S03H2_35310</name>
</gene>
<proteinExistence type="predicted"/>